<accession>A0A2Z2HHX8</accession>
<sequence>MSKEEHNKIAKVENLIWEIAQTLQPNSIIQLEKIEKIKKDLLKTFDY</sequence>
<dbReference type="KEGG" id="nct:NMSP_0162"/>
<proteinExistence type="predicted"/>
<evidence type="ECO:0000313" key="1">
    <source>
        <dbReference type="EMBL" id="ARS63794.1"/>
    </source>
</evidence>
<dbReference type="Proteomes" id="UP000249949">
    <property type="component" value="Chromosome"/>
</dbReference>
<dbReference type="AlphaFoldDB" id="A0A2Z2HHX8"/>
<dbReference type="GeneID" id="59167073"/>
<gene>
    <name evidence="1" type="ORF">NMSP_0162</name>
</gene>
<reference evidence="1 2" key="1">
    <citation type="journal article" date="2017" name="Environ. Microbiol.">
        <title>Genome and epigenome of a novel marine Thaumarchaeota strain suggest viral infection, phosphorothioation DNA modification and multiple restriction systems.</title>
        <authorList>
            <person name="Ahlgren N.A."/>
            <person name="Chen Y."/>
            <person name="Needham D.M."/>
            <person name="Parada A.E."/>
            <person name="Sachdeva R."/>
            <person name="Trinh V."/>
            <person name="Chen T."/>
            <person name="Fuhrman J.A."/>
        </authorList>
    </citation>
    <scope>NUCLEOTIDE SEQUENCE [LARGE SCALE GENOMIC DNA]</scope>
    <source>
        <strain evidence="1 2">SPOT01</strain>
    </source>
</reference>
<dbReference type="EMBL" id="CP021324">
    <property type="protein sequence ID" value="ARS63794.1"/>
    <property type="molecule type" value="Genomic_DNA"/>
</dbReference>
<evidence type="ECO:0000313" key="2">
    <source>
        <dbReference type="Proteomes" id="UP000249949"/>
    </source>
</evidence>
<keyword evidence="2" id="KW-1185">Reference proteome</keyword>
<organism evidence="1 2">
    <name type="scientific">Candidatus Nitrosomarinus catalinensis</name>
    <dbReference type="NCBI Taxonomy" id="1898749"/>
    <lineage>
        <taxon>Archaea</taxon>
        <taxon>Nitrososphaerota</taxon>
        <taxon>Nitrososphaeria</taxon>
        <taxon>Nitrosopumilales</taxon>
        <taxon>Nitrosopumilaceae</taxon>
        <taxon>Candidatus Nitrosomarinus</taxon>
    </lineage>
</organism>
<dbReference type="RefSeq" id="WP_192866188.1">
    <property type="nucleotide sequence ID" value="NZ_CP021324.1"/>
</dbReference>
<protein>
    <submittedName>
        <fullName evidence="1">Uncharacterized protein</fullName>
    </submittedName>
</protein>
<name>A0A2Z2HHX8_9ARCH</name>